<comment type="catalytic activity">
    <reaction evidence="8">
        <text>2 R'C(R)SH + O2 = R'C(R)S-S(R)CR' + H2O2</text>
        <dbReference type="Rhea" id="RHEA:17357"/>
        <dbReference type="ChEBI" id="CHEBI:15379"/>
        <dbReference type="ChEBI" id="CHEBI:16240"/>
        <dbReference type="ChEBI" id="CHEBI:16520"/>
        <dbReference type="ChEBI" id="CHEBI:17412"/>
        <dbReference type="EC" id="1.8.3.2"/>
    </reaction>
</comment>
<dbReference type="InterPro" id="IPR036249">
    <property type="entry name" value="Thioredoxin-like_sf"/>
</dbReference>
<dbReference type="GO" id="GO:0003756">
    <property type="term" value="F:protein disulfide isomerase activity"/>
    <property type="evidence" value="ECO:0007669"/>
    <property type="project" value="TreeGrafter"/>
</dbReference>
<dbReference type="Pfam" id="PF04777">
    <property type="entry name" value="Evr1_Alr"/>
    <property type="match status" value="1"/>
</dbReference>
<evidence type="ECO:0000259" key="11">
    <source>
        <dbReference type="PROSITE" id="PS51352"/>
    </source>
</evidence>
<name>A0A024TUH0_9STRA</name>
<evidence type="ECO:0000256" key="7">
    <source>
        <dbReference type="ARBA" id="ARBA00023180"/>
    </source>
</evidence>
<dbReference type="PROSITE" id="PS51352">
    <property type="entry name" value="THIOREDOXIN_2"/>
    <property type="match status" value="1"/>
</dbReference>
<evidence type="ECO:0000256" key="3">
    <source>
        <dbReference type="ARBA" id="ARBA00022729"/>
    </source>
</evidence>
<dbReference type="InterPro" id="IPR036774">
    <property type="entry name" value="ERV/ALR_sulphydryl_oxid_sf"/>
</dbReference>
<keyword evidence="4 8" id="KW-0274">FAD</keyword>
<dbReference type="OrthoDB" id="59470at2759"/>
<evidence type="ECO:0000256" key="1">
    <source>
        <dbReference type="ARBA" id="ARBA00001974"/>
    </source>
</evidence>
<keyword evidence="3 9" id="KW-0732">Signal</keyword>
<dbReference type="Gene3D" id="3.40.30.10">
    <property type="entry name" value="Glutaredoxin"/>
    <property type="match status" value="1"/>
</dbReference>
<dbReference type="PROSITE" id="PS51324">
    <property type="entry name" value="ERV_ALR"/>
    <property type="match status" value="1"/>
</dbReference>
<dbReference type="Gene3D" id="1.20.120.310">
    <property type="entry name" value="ERV/ALR sulfhydryl oxidase domain"/>
    <property type="match status" value="1"/>
</dbReference>
<gene>
    <name evidence="12" type="ORF">H310_09816</name>
</gene>
<dbReference type="GO" id="GO:0000139">
    <property type="term" value="C:Golgi membrane"/>
    <property type="evidence" value="ECO:0007669"/>
    <property type="project" value="TreeGrafter"/>
</dbReference>
<evidence type="ECO:0000256" key="9">
    <source>
        <dbReference type="SAM" id="SignalP"/>
    </source>
</evidence>
<evidence type="ECO:0000256" key="5">
    <source>
        <dbReference type="ARBA" id="ARBA00023002"/>
    </source>
</evidence>
<dbReference type="RefSeq" id="XP_008874208.1">
    <property type="nucleotide sequence ID" value="XM_008875986.1"/>
</dbReference>
<dbReference type="GO" id="GO:0016971">
    <property type="term" value="F:flavin-dependent sulfhydryl oxidase activity"/>
    <property type="evidence" value="ECO:0007669"/>
    <property type="project" value="InterPro"/>
</dbReference>
<evidence type="ECO:0000256" key="6">
    <source>
        <dbReference type="ARBA" id="ARBA00023157"/>
    </source>
</evidence>
<dbReference type="GO" id="GO:0005615">
    <property type="term" value="C:extracellular space"/>
    <property type="evidence" value="ECO:0007669"/>
    <property type="project" value="TreeGrafter"/>
</dbReference>
<dbReference type="InterPro" id="IPR039798">
    <property type="entry name" value="Sulfhydryl_oxidase"/>
</dbReference>
<keyword evidence="7" id="KW-0325">Glycoprotein</keyword>
<evidence type="ECO:0000313" key="12">
    <source>
        <dbReference type="EMBL" id="ETV96962.1"/>
    </source>
</evidence>
<dbReference type="PROSITE" id="PS00194">
    <property type="entry name" value="THIOREDOXIN_1"/>
    <property type="match status" value="1"/>
</dbReference>
<organism evidence="12">
    <name type="scientific">Aphanomyces invadans</name>
    <dbReference type="NCBI Taxonomy" id="157072"/>
    <lineage>
        <taxon>Eukaryota</taxon>
        <taxon>Sar</taxon>
        <taxon>Stramenopiles</taxon>
        <taxon>Oomycota</taxon>
        <taxon>Saprolegniomycetes</taxon>
        <taxon>Saprolegniales</taxon>
        <taxon>Verrucalvaceae</taxon>
        <taxon>Aphanomyces</taxon>
    </lineage>
</organism>
<evidence type="ECO:0000256" key="4">
    <source>
        <dbReference type="ARBA" id="ARBA00022827"/>
    </source>
</evidence>
<dbReference type="GeneID" id="20086866"/>
<proteinExistence type="predicted"/>
<keyword evidence="5 8" id="KW-0560">Oxidoreductase</keyword>
<dbReference type="SUPFAM" id="SSF69000">
    <property type="entry name" value="FAD-dependent thiol oxidase"/>
    <property type="match status" value="1"/>
</dbReference>
<dbReference type="Pfam" id="PF00085">
    <property type="entry name" value="Thioredoxin"/>
    <property type="match status" value="1"/>
</dbReference>
<dbReference type="VEuPathDB" id="FungiDB:H310_09816"/>
<feature type="chain" id="PRO_5001534647" description="Sulfhydryl oxidase" evidence="9">
    <location>
        <begin position="22"/>
        <end position="498"/>
    </location>
</feature>
<keyword evidence="6" id="KW-1015">Disulfide bond</keyword>
<dbReference type="PANTHER" id="PTHR22897:SF8">
    <property type="entry name" value="SULFHYDRYL OXIDASE"/>
    <property type="match status" value="1"/>
</dbReference>
<dbReference type="InterPro" id="IPR017905">
    <property type="entry name" value="ERV/ALR_sulphydryl_oxidase"/>
</dbReference>
<accession>A0A024TUH0</accession>
<dbReference type="AlphaFoldDB" id="A0A024TUH0"/>
<reference evidence="12" key="1">
    <citation type="submission" date="2013-12" db="EMBL/GenBank/DDBJ databases">
        <title>The Genome Sequence of Aphanomyces invadans NJM9701.</title>
        <authorList>
            <consortium name="The Broad Institute Genomics Platform"/>
            <person name="Russ C."/>
            <person name="Tyler B."/>
            <person name="van West P."/>
            <person name="Dieguez-Uribeondo J."/>
            <person name="Young S.K."/>
            <person name="Zeng Q."/>
            <person name="Gargeya S."/>
            <person name="Fitzgerald M."/>
            <person name="Abouelleil A."/>
            <person name="Alvarado L."/>
            <person name="Chapman S.B."/>
            <person name="Gainer-Dewar J."/>
            <person name="Goldberg J."/>
            <person name="Griggs A."/>
            <person name="Gujja S."/>
            <person name="Hansen M."/>
            <person name="Howarth C."/>
            <person name="Imamovic A."/>
            <person name="Ireland A."/>
            <person name="Larimer J."/>
            <person name="McCowan C."/>
            <person name="Murphy C."/>
            <person name="Pearson M."/>
            <person name="Poon T.W."/>
            <person name="Priest M."/>
            <person name="Roberts A."/>
            <person name="Saif S."/>
            <person name="Shea T."/>
            <person name="Sykes S."/>
            <person name="Wortman J."/>
            <person name="Nusbaum C."/>
            <person name="Birren B."/>
        </authorList>
    </citation>
    <scope>NUCLEOTIDE SEQUENCE [LARGE SCALE GENOMIC DNA]</scope>
    <source>
        <strain evidence="12">NJM9701</strain>
    </source>
</reference>
<dbReference type="EC" id="1.8.3.2" evidence="8"/>
<feature type="domain" description="ERV/ALR sulfhydryl oxidase" evidence="10">
    <location>
        <begin position="292"/>
        <end position="403"/>
    </location>
</feature>
<keyword evidence="2 8" id="KW-0285">Flavoprotein</keyword>
<dbReference type="SUPFAM" id="SSF52833">
    <property type="entry name" value="Thioredoxin-like"/>
    <property type="match status" value="1"/>
</dbReference>
<dbReference type="PANTHER" id="PTHR22897">
    <property type="entry name" value="QUIESCIN Q6-RELATED SULFHYDRYL OXIDASE"/>
    <property type="match status" value="1"/>
</dbReference>
<evidence type="ECO:0000259" key="10">
    <source>
        <dbReference type="PROSITE" id="PS51324"/>
    </source>
</evidence>
<evidence type="ECO:0000256" key="8">
    <source>
        <dbReference type="RuleBase" id="RU371123"/>
    </source>
</evidence>
<dbReference type="eggNOG" id="KOG1731">
    <property type="taxonomic scope" value="Eukaryota"/>
</dbReference>
<feature type="domain" description="Thioredoxin" evidence="11">
    <location>
        <begin position="21"/>
        <end position="148"/>
    </location>
</feature>
<dbReference type="GO" id="GO:0006457">
    <property type="term" value="P:protein folding"/>
    <property type="evidence" value="ECO:0007669"/>
    <property type="project" value="TreeGrafter"/>
</dbReference>
<dbReference type="InterPro" id="IPR017937">
    <property type="entry name" value="Thioredoxin_CS"/>
</dbReference>
<comment type="cofactor">
    <cofactor evidence="1 8">
        <name>FAD</name>
        <dbReference type="ChEBI" id="CHEBI:57692"/>
    </cofactor>
</comment>
<dbReference type="InterPro" id="IPR013766">
    <property type="entry name" value="Thioredoxin_domain"/>
</dbReference>
<dbReference type="EMBL" id="KI913974">
    <property type="protein sequence ID" value="ETV96962.1"/>
    <property type="molecule type" value="Genomic_DNA"/>
</dbReference>
<sequence>MAAGAAAMLSLVLSGIPSVAAFWGNTAPLFEDSQTIRSFTSDDFASGVLASDVAWVVDFYAPWCPHCRHFAPHYEAVADHYGESTTVKYGAVDCTVEDKLCTDYQIMGYPSLLLFNVPAKGSKPMPMPFRVRGKTFEGVVTWVEEVLTSQNMSTGVDLPDFRMYKEIGYGGTAPPKKFPNLRSAVTKSPRERINLRAGHLRDAGHALASSLETGMFLGSSVLASTKYDTVEKWLRLLVARFPLEANRQALATLLYRVQSQRTWTLAEWKVLIATWKLDVFGDTYPRDLFSRKEMELCTTYTCGLWTLFHGLTVPQSTATSPLSAAEAAAVAFGIRDFVVNFFGCETCVQHFTAANPDAKLQDIGLHGAPDDELILWLHAMHNSVNARTNHSNFPMAANCPACYSPAKPTADLAVVQYLKNEYSVLETDKFVDDSSALEDRVADDANVSASMLFVGSVDHVEVSSVVLMTAFVFAVYVRYGRREIKPQLYSDDDGSKSA</sequence>
<feature type="signal peptide" evidence="9">
    <location>
        <begin position="1"/>
        <end position="21"/>
    </location>
</feature>
<evidence type="ECO:0000256" key="2">
    <source>
        <dbReference type="ARBA" id="ARBA00022630"/>
    </source>
</evidence>
<protein>
    <recommendedName>
        <fullName evidence="8">Sulfhydryl oxidase</fullName>
        <ecNumber evidence="8">1.8.3.2</ecNumber>
    </recommendedName>
</protein>
<dbReference type="CDD" id="cd02961">
    <property type="entry name" value="PDI_a_family"/>
    <property type="match status" value="1"/>
</dbReference>